<accession>A0ABU0JDF9</accession>
<name>A0ABU0JDF9_9HYPH</name>
<dbReference type="Proteomes" id="UP001242480">
    <property type="component" value="Unassembled WGS sequence"/>
</dbReference>
<dbReference type="Pfam" id="PF12915">
    <property type="entry name" value="DUF3833"/>
    <property type="match status" value="1"/>
</dbReference>
<dbReference type="RefSeq" id="WP_307278945.1">
    <property type="nucleotide sequence ID" value="NZ_JAUSVX010000011.1"/>
</dbReference>
<proteinExistence type="predicted"/>
<comment type="caution">
    <text evidence="1">The sequence shown here is derived from an EMBL/GenBank/DDBJ whole genome shotgun (WGS) entry which is preliminary data.</text>
</comment>
<protein>
    <recommendedName>
        <fullName evidence="3">DUF3833 domain-containing protein</fullName>
    </recommendedName>
</protein>
<gene>
    <name evidence="1" type="ORF">QO011_005338</name>
</gene>
<keyword evidence="2" id="KW-1185">Reference proteome</keyword>
<organism evidence="1 2">
    <name type="scientific">Labrys wisconsinensis</name>
    <dbReference type="NCBI Taxonomy" id="425677"/>
    <lineage>
        <taxon>Bacteria</taxon>
        <taxon>Pseudomonadati</taxon>
        <taxon>Pseudomonadota</taxon>
        <taxon>Alphaproteobacteria</taxon>
        <taxon>Hyphomicrobiales</taxon>
        <taxon>Xanthobacteraceae</taxon>
        <taxon>Labrys</taxon>
    </lineage>
</organism>
<evidence type="ECO:0000313" key="2">
    <source>
        <dbReference type="Proteomes" id="UP001242480"/>
    </source>
</evidence>
<dbReference type="EMBL" id="JAUSVX010000011">
    <property type="protein sequence ID" value="MDQ0472309.1"/>
    <property type="molecule type" value="Genomic_DNA"/>
</dbReference>
<dbReference type="InterPro" id="IPR024409">
    <property type="entry name" value="DUF3833"/>
</dbReference>
<reference evidence="1 2" key="1">
    <citation type="submission" date="2023-07" db="EMBL/GenBank/DDBJ databases">
        <title>Genomic Encyclopedia of Type Strains, Phase IV (KMG-IV): sequencing the most valuable type-strain genomes for metagenomic binning, comparative biology and taxonomic classification.</title>
        <authorList>
            <person name="Goeker M."/>
        </authorList>
    </citation>
    <scope>NUCLEOTIDE SEQUENCE [LARGE SCALE GENOMIC DNA]</scope>
    <source>
        <strain evidence="1 2">DSM 19619</strain>
    </source>
</reference>
<evidence type="ECO:0008006" key="3">
    <source>
        <dbReference type="Google" id="ProtNLM"/>
    </source>
</evidence>
<evidence type="ECO:0000313" key="1">
    <source>
        <dbReference type="EMBL" id="MDQ0472309.1"/>
    </source>
</evidence>
<sequence>MIAFVFVPPARADTAVIEGWFVGHARAVGSFHNRVDGSTRRFTVETNGHWDGPVLTLAEDIRYWDGEHARKVWHLTKTGATTFVGTREDVVGQARGVVEGQGRLRLRYTARAEGRTLDFDDVLELCADGTMLNTVHVSYLLLPVGEAEIRFRKP</sequence>